<feature type="binding site" evidence="5">
    <location>
        <begin position="75"/>
        <end position="82"/>
    </location>
    <ligand>
        <name>substrate</name>
    </ligand>
</feature>
<dbReference type="SUPFAM" id="SSF55681">
    <property type="entry name" value="Class II aaRS and biotin synthetases"/>
    <property type="match status" value="1"/>
</dbReference>
<dbReference type="GO" id="GO:0016740">
    <property type="term" value="F:transferase activity"/>
    <property type="evidence" value="ECO:0007669"/>
    <property type="project" value="UniProtKB-KW"/>
</dbReference>
<keyword evidence="3 5" id="KW-0012">Acyltransferase</keyword>
<dbReference type="PANTHER" id="PTHR10993">
    <property type="entry name" value="OCTANOYLTRANSFERASE"/>
    <property type="match status" value="1"/>
</dbReference>
<evidence type="ECO:0000256" key="4">
    <source>
        <dbReference type="ARBA" id="ARBA00024732"/>
    </source>
</evidence>
<evidence type="ECO:0000259" key="7">
    <source>
        <dbReference type="PROSITE" id="PS51733"/>
    </source>
</evidence>
<dbReference type="Pfam" id="PF21948">
    <property type="entry name" value="LplA-B_cat"/>
    <property type="match status" value="1"/>
</dbReference>
<evidence type="ECO:0000313" key="8">
    <source>
        <dbReference type="EMBL" id="REI41692.1"/>
    </source>
</evidence>
<dbReference type="InterPro" id="IPR004143">
    <property type="entry name" value="BPL_LPL_catalytic"/>
</dbReference>
<dbReference type="InterPro" id="IPR045864">
    <property type="entry name" value="aa-tRNA-synth_II/BPL/LPL"/>
</dbReference>
<feature type="site" description="Lowers pKa of active site Cys" evidence="5">
    <location>
        <position position="139"/>
    </location>
</feature>
<comment type="pathway">
    <text evidence="1 5 6">Protein modification; protein lipoylation via endogenous pathway; protein N(6)-(lipoyl)lysine from octanoyl-[acyl-carrier-protein]: step 1/2.</text>
</comment>
<dbReference type="PANTHER" id="PTHR10993:SF7">
    <property type="entry name" value="LIPOYLTRANSFERASE 2, MITOCHONDRIAL-RELATED"/>
    <property type="match status" value="1"/>
</dbReference>
<comment type="caution">
    <text evidence="8">The sequence shown here is derived from an EMBL/GenBank/DDBJ whole genome shotgun (WGS) entry which is preliminary data.</text>
</comment>
<dbReference type="InterPro" id="IPR000544">
    <property type="entry name" value="Octanoyltransferase"/>
</dbReference>
<evidence type="ECO:0000256" key="6">
    <source>
        <dbReference type="PIRNR" id="PIRNR016262"/>
    </source>
</evidence>
<comment type="function">
    <text evidence="4 5 6">Catalyzes the transfer of endogenously produced octanoic acid from octanoyl-acyl-carrier-protein onto the lipoyl domains of lipoate-dependent enzymes. Lipoyl-ACP can also act as a substrate although octanoyl-ACP is likely to be the physiological substrate.</text>
</comment>
<organism evidence="8 9">
    <name type="scientific">Psychrilyobacter piezotolerans</name>
    <dbReference type="NCBI Taxonomy" id="2293438"/>
    <lineage>
        <taxon>Bacteria</taxon>
        <taxon>Fusobacteriati</taxon>
        <taxon>Fusobacteriota</taxon>
        <taxon>Fusobacteriia</taxon>
        <taxon>Fusobacteriales</taxon>
        <taxon>Fusobacteriaceae</taxon>
        <taxon>Psychrilyobacter</taxon>
    </lineage>
</organism>
<feature type="binding site" evidence="5">
    <location>
        <begin position="155"/>
        <end position="157"/>
    </location>
    <ligand>
        <name>substrate</name>
    </ligand>
</feature>
<evidence type="ECO:0000256" key="5">
    <source>
        <dbReference type="HAMAP-Rule" id="MF_00013"/>
    </source>
</evidence>
<gene>
    <name evidence="5" type="primary">lipB</name>
    <name evidence="8" type="ORF">DYH56_05990</name>
</gene>
<dbReference type="PIRSF" id="PIRSF016262">
    <property type="entry name" value="LPLase"/>
    <property type="match status" value="1"/>
</dbReference>
<evidence type="ECO:0000256" key="2">
    <source>
        <dbReference type="ARBA" id="ARBA00022679"/>
    </source>
</evidence>
<dbReference type="CDD" id="cd16444">
    <property type="entry name" value="LipB"/>
    <property type="match status" value="1"/>
</dbReference>
<evidence type="ECO:0000313" key="9">
    <source>
        <dbReference type="Proteomes" id="UP000263486"/>
    </source>
</evidence>
<comment type="similarity">
    <text evidence="5 6">Belongs to the LipB family.</text>
</comment>
<name>A0ABX9KI78_9FUSO</name>
<dbReference type="HAMAP" id="MF_00013">
    <property type="entry name" value="LipB"/>
    <property type="match status" value="1"/>
</dbReference>
<dbReference type="Proteomes" id="UP000263486">
    <property type="component" value="Unassembled WGS sequence"/>
</dbReference>
<sequence>MVEVHDLGLTTYEKGQKKQEEIYEYVLNNKKIDGVLIFLEVDPVITTAHSSDSDEVVVSKKILNEKGIKCIKVNRGGKTTLHGPGQLICYPVLNLERFGKDLHKYLRKLEEVVINILKELNIDSGRKDRYTGVWVGEEKICAMGIHVKKWVTTHGIALNNDIDLSLFDSIIPCGIKDAGVTSIKKLGIEIDMDILKEKFVENFNKIFYKN</sequence>
<comment type="catalytic activity">
    <reaction evidence="5 6">
        <text>octanoyl-[ACP] + L-lysyl-[protein] = N(6)-octanoyl-L-lysyl-[protein] + holo-[ACP] + H(+)</text>
        <dbReference type="Rhea" id="RHEA:17665"/>
        <dbReference type="Rhea" id="RHEA-COMP:9636"/>
        <dbReference type="Rhea" id="RHEA-COMP:9685"/>
        <dbReference type="Rhea" id="RHEA-COMP:9752"/>
        <dbReference type="Rhea" id="RHEA-COMP:9928"/>
        <dbReference type="ChEBI" id="CHEBI:15378"/>
        <dbReference type="ChEBI" id="CHEBI:29969"/>
        <dbReference type="ChEBI" id="CHEBI:64479"/>
        <dbReference type="ChEBI" id="CHEBI:78463"/>
        <dbReference type="ChEBI" id="CHEBI:78809"/>
        <dbReference type="EC" id="2.3.1.181"/>
    </reaction>
</comment>
<feature type="domain" description="BPL/LPL catalytic" evidence="7">
    <location>
        <begin position="30"/>
        <end position="210"/>
    </location>
</feature>
<proteinExistence type="inferred from homology"/>
<dbReference type="NCBIfam" id="NF010925">
    <property type="entry name" value="PRK14345.1"/>
    <property type="match status" value="1"/>
</dbReference>
<comment type="subcellular location">
    <subcellularLocation>
        <location evidence="5">Cytoplasm</location>
    </subcellularLocation>
</comment>
<accession>A0ABX9KI78</accession>
<reference evidence="8 9" key="1">
    <citation type="submission" date="2018-08" db="EMBL/GenBank/DDBJ databases">
        <title>Draft genome sequence of Psychrilyobacter sp. strain SD5 isolated from Black Sea water.</title>
        <authorList>
            <person name="Yadav S."/>
            <person name="Villanueva L."/>
            <person name="Damste J.S.S."/>
        </authorList>
    </citation>
    <scope>NUCLEOTIDE SEQUENCE [LARGE SCALE GENOMIC DNA]</scope>
    <source>
        <strain evidence="8 9">SD5</strain>
    </source>
</reference>
<dbReference type="EC" id="2.3.1.181" evidence="5 6"/>
<feature type="binding site" evidence="5">
    <location>
        <begin position="142"/>
        <end position="144"/>
    </location>
    <ligand>
        <name>substrate</name>
    </ligand>
</feature>
<feature type="active site" description="Acyl-thioester intermediate" evidence="5">
    <location>
        <position position="173"/>
    </location>
</feature>
<keyword evidence="2 5" id="KW-0808">Transferase</keyword>
<evidence type="ECO:0000256" key="1">
    <source>
        <dbReference type="ARBA" id="ARBA00004821"/>
    </source>
</evidence>
<dbReference type="Gene3D" id="3.30.930.10">
    <property type="entry name" value="Bira Bifunctional Protein, Domain 2"/>
    <property type="match status" value="1"/>
</dbReference>
<dbReference type="PROSITE" id="PS51733">
    <property type="entry name" value="BPL_LPL_CATALYTIC"/>
    <property type="match status" value="1"/>
</dbReference>
<comment type="miscellaneous">
    <text evidence="5">In the reaction, the free carboxyl group of octanoic acid is attached via an amide linkage to the epsilon-amino group of a specific lysine residue of lipoyl domains of lipoate-dependent enzymes.</text>
</comment>
<dbReference type="RefSeq" id="WP_114641960.1">
    <property type="nucleotide sequence ID" value="NZ_JAACIO010000008.1"/>
</dbReference>
<protein>
    <recommendedName>
        <fullName evidence="5 6">Octanoyltransferase</fullName>
        <ecNumber evidence="5 6">2.3.1.181</ecNumber>
    </recommendedName>
    <alternativeName>
        <fullName evidence="5">Lipoate-protein ligase B</fullName>
    </alternativeName>
    <alternativeName>
        <fullName evidence="5">Lipoyl/octanoyl transferase</fullName>
    </alternativeName>
    <alternativeName>
        <fullName evidence="5">Octanoyl-[acyl-carrier-protein]-protein N-octanoyltransferase</fullName>
    </alternativeName>
</protein>
<keyword evidence="5" id="KW-0963">Cytoplasm</keyword>
<dbReference type="EMBL" id="QUAJ01000008">
    <property type="protein sequence ID" value="REI41692.1"/>
    <property type="molecule type" value="Genomic_DNA"/>
</dbReference>
<keyword evidence="9" id="KW-1185">Reference proteome</keyword>
<evidence type="ECO:0000256" key="3">
    <source>
        <dbReference type="ARBA" id="ARBA00023315"/>
    </source>
</evidence>
<dbReference type="NCBIfam" id="TIGR00214">
    <property type="entry name" value="lipB"/>
    <property type="match status" value="1"/>
</dbReference>